<evidence type="ECO:0000256" key="13">
    <source>
        <dbReference type="ARBA" id="ARBA00023295"/>
    </source>
</evidence>
<keyword evidence="10 15" id="KW-0234">DNA repair</keyword>
<feature type="active site" description="Proton donor" evidence="15">
    <location>
        <position position="3"/>
    </location>
</feature>
<evidence type="ECO:0000259" key="16">
    <source>
        <dbReference type="PROSITE" id="PS51066"/>
    </source>
</evidence>
<feature type="domain" description="Formamidopyrimidine-DNA glycosylase catalytic" evidence="17">
    <location>
        <begin position="2"/>
        <end position="112"/>
    </location>
</feature>
<dbReference type="InterPro" id="IPR015886">
    <property type="entry name" value="H2TH_FPG"/>
</dbReference>
<evidence type="ECO:0000259" key="17">
    <source>
        <dbReference type="PROSITE" id="PS51068"/>
    </source>
</evidence>
<feature type="active site" description="Schiff-base intermediate with DNA" evidence="15">
    <location>
        <position position="2"/>
    </location>
</feature>
<keyword evidence="5 15" id="KW-0227">DNA damage</keyword>
<dbReference type="SUPFAM" id="SSF81624">
    <property type="entry name" value="N-terminal domain of MutM-like DNA repair proteins"/>
    <property type="match status" value="1"/>
</dbReference>
<comment type="similarity">
    <text evidence="2 15">Belongs to the FPG family.</text>
</comment>
<keyword evidence="13 15" id="KW-0326">Glycosidase</keyword>
<comment type="caution">
    <text evidence="18">The sequence shown here is derived from an EMBL/GenBank/DDBJ whole genome shotgun (WGS) entry which is preliminary data.</text>
</comment>
<feature type="active site" description="Proton donor; for delta-elimination activity" evidence="15">
    <location>
        <position position="261"/>
    </location>
</feature>
<dbReference type="EMBL" id="JBBLZC010000005">
    <property type="protein sequence ID" value="MEK0082929.1"/>
    <property type="molecule type" value="Genomic_DNA"/>
</dbReference>
<dbReference type="Gene3D" id="3.20.190.10">
    <property type="entry name" value="MutM-like, N-terminal"/>
    <property type="match status" value="1"/>
</dbReference>
<comment type="catalytic activity">
    <reaction evidence="1 15">
        <text>Hydrolysis of DNA containing ring-opened 7-methylguanine residues, releasing 2,6-diamino-4-hydroxy-5-(N-methyl)formamidopyrimidine.</text>
        <dbReference type="EC" id="3.2.2.23"/>
    </reaction>
</comment>
<dbReference type="PROSITE" id="PS51068">
    <property type="entry name" value="FPG_CAT"/>
    <property type="match status" value="1"/>
</dbReference>
<feature type="active site" description="Proton donor; for beta-elimination activity" evidence="15">
    <location>
        <position position="58"/>
    </location>
</feature>
<evidence type="ECO:0000256" key="10">
    <source>
        <dbReference type="ARBA" id="ARBA00023204"/>
    </source>
</evidence>
<dbReference type="Pfam" id="PF06827">
    <property type="entry name" value="zf-FPG_IleRS"/>
    <property type="match status" value="1"/>
</dbReference>
<dbReference type="NCBIfam" id="TIGR00577">
    <property type="entry name" value="fpg"/>
    <property type="match status" value="1"/>
</dbReference>
<dbReference type="HAMAP" id="MF_00103">
    <property type="entry name" value="Fapy_DNA_glycosyl"/>
    <property type="match status" value="1"/>
</dbReference>
<dbReference type="PROSITE" id="PS51066">
    <property type="entry name" value="ZF_FPG_2"/>
    <property type="match status" value="1"/>
</dbReference>
<keyword evidence="4 15" id="KW-0479">Metal-binding</keyword>
<dbReference type="Gene3D" id="1.10.8.50">
    <property type="match status" value="1"/>
</dbReference>
<sequence>MPELPEVETTMRALGARLVGRRIERLVQRRPDLRFPLPEHLEARLVGRTVEGFSRRAKYIQCFLEGGLALLLHLGMSGRLLFDGEPRGAHEHLTFGFDDGTTLRFVDPRRFGMLDLVPAADLAAHRWLVHLGLEPLDPGFDGAALGRALAGRRTALKPALMDQRRVVGVGNIYASESLFRAGLSPSRPAGSLEEAEAERLAGAIREVLLEAIEAGGSSLRDYVQADGELGNFQRNFRVYDRAGAPCPRCGRAIERIVQGARATFWCRDCQR</sequence>
<dbReference type="Pfam" id="PF06831">
    <property type="entry name" value="H2TH"/>
    <property type="match status" value="1"/>
</dbReference>
<feature type="binding site" evidence="15">
    <location>
        <position position="90"/>
    </location>
    <ligand>
        <name>DNA</name>
        <dbReference type="ChEBI" id="CHEBI:16991"/>
    </ligand>
</feature>
<keyword evidence="8 15" id="KW-0862">Zinc</keyword>
<evidence type="ECO:0000256" key="7">
    <source>
        <dbReference type="ARBA" id="ARBA00022801"/>
    </source>
</evidence>
<evidence type="ECO:0000256" key="15">
    <source>
        <dbReference type="HAMAP-Rule" id="MF_00103"/>
    </source>
</evidence>
<dbReference type="EC" id="4.2.99.18" evidence="15"/>
<dbReference type="SMART" id="SM01232">
    <property type="entry name" value="H2TH"/>
    <property type="match status" value="1"/>
</dbReference>
<keyword evidence="19" id="KW-1185">Reference proteome</keyword>
<comment type="cofactor">
    <cofactor evidence="15">
        <name>Zn(2+)</name>
        <dbReference type="ChEBI" id="CHEBI:29105"/>
    </cofactor>
    <text evidence="15">Binds 1 zinc ion per subunit.</text>
</comment>
<dbReference type="InterPro" id="IPR012319">
    <property type="entry name" value="FPG_cat"/>
</dbReference>
<dbReference type="SMART" id="SM00898">
    <property type="entry name" value="Fapy_DNA_glyco"/>
    <property type="match status" value="1"/>
</dbReference>
<accession>A0ABU8XPB5</accession>
<dbReference type="InterPro" id="IPR015887">
    <property type="entry name" value="DNA_glyclase_Znf_dom_DNA_BS"/>
</dbReference>
<feature type="binding site" evidence="15">
    <location>
        <position position="109"/>
    </location>
    <ligand>
        <name>DNA</name>
        <dbReference type="ChEBI" id="CHEBI:16991"/>
    </ligand>
</feature>
<evidence type="ECO:0000256" key="9">
    <source>
        <dbReference type="ARBA" id="ARBA00023125"/>
    </source>
</evidence>
<dbReference type="Pfam" id="PF01149">
    <property type="entry name" value="Fapy_DNA_glyco"/>
    <property type="match status" value="1"/>
</dbReference>
<comment type="catalytic activity">
    <reaction evidence="14 15">
        <text>2'-deoxyribonucleotide-(2'-deoxyribose 5'-phosphate)-2'-deoxyribonucleotide-DNA = a 3'-end 2'-deoxyribonucleotide-(2,3-dehydro-2,3-deoxyribose 5'-phosphate)-DNA + a 5'-end 5'-phospho-2'-deoxyribonucleoside-DNA + H(+)</text>
        <dbReference type="Rhea" id="RHEA:66592"/>
        <dbReference type="Rhea" id="RHEA-COMP:13180"/>
        <dbReference type="Rhea" id="RHEA-COMP:16897"/>
        <dbReference type="Rhea" id="RHEA-COMP:17067"/>
        <dbReference type="ChEBI" id="CHEBI:15378"/>
        <dbReference type="ChEBI" id="CHEBI:136412"/>
        <dbReference type="ChEBI" id="CHEBI:157695"/>
        <dbReference type="ChEBI" id="CHEBI:167181"/>
        <dbReference type="EC" id="4.2.99.18"/>
    </reaction>
</comment>
<evidence type="ECO:0000313" key="18">
    <source>
        <dbReference type="EMBL" id="MEK0082929.1"/>
    </source>
</evidence>
<organism evidence="18 19">
    <name type="scientific">Benzoatithermus flavus</name>
    <dbReference type="NCBI Taxonomy" id="3108223"/>
    <lineage>
        <taxon>Bacteria</taxon>
        <taxon>Pseudomonadati</taxon>
        <taxon>Pseudomonadota</taxon>
        <taxon>Alphaproteobacteria</taxon>
        <taxon>Geminicoccales</taxon>
        <taxon>Geminicoccaceae</taxon>
        <taxon>Benzoatithermus</taxon>
    </lineage>
</organism>
<dbReference type="PANTHER" id="PTHR22993">
    <property type="entry name" value="FORMAMIDOPYRIMIDINE-DNA GLYCOSYLASE"/>
    <property type="match status" value="1"/>
</dbReference>
<evidence type="ECO:0000256" key="6">
    <source>
        <dbReference type="ARBA" id="ARBA00022771"/>
    </source>
</evidence>
<dbReference type="InterPro" id="IPR035937">
    <property type="entry name" value="FPG_N"/>
</dbReference>
<proteinExistence type="inferred from homology"/>
<dbReference type="PROSITE" id="PS01242">
    <property type="entry name" value="ZF_FPG_1"/>
    <property type="match status" value="1"/>
</dbReference>
<dbReference type="PANTHER" id="PTHR22993:SF9">
    <property type="entry name" value="FORMAMIDOPYRIMIDINE-DNA GLYCOSYLASE"/>
    <property type="match status" value="1"/>
</dbReference>
<dbReference type="InterPro" id="IPR000214">
    <property type="entry name" value="Znf_DNA_glyclase/AP_lyase"/>
</dbReference>
<feature type="domain" description="FPG-type" evidence="16">
    <location>
        <begin position="237"/>
        <end position="271"/>
    </location>
</feature>
<gene>
    <name evidence="15 18" type="primary">mutM</name>
    <name evidence="15" type="synonym">fpg</name>
    <name evidence="18" type="ORF">U1T56_07190</name>
</gene>
<keyword evidence="9 15" id="KW-0238">DNA-binding</keyword>
<comment type="function">
    <text evidence="15">Involved in base excision repair of DNA damaged by oxidation or by mutagenic agents. Acts as DNA glycosylase that recognizes and removes damaged bases. Has a preference for oxidized purines, such as 7,8-dihydro-8-oxoguanine (8-oxoG). Has AP (apurinic/apyrimidinic) lyase activity and introduces nicks in the DNA strand. Cleaves the DNA backbone by beta-delta elimination to generate a single-strand break at the site of the removed base with both 3'- and 5'-phosphates.</text>
</comment>
<comment type="subunit">
    <text evidence="3 15">Monomer.</text>
</comment>
<keyword evidence="7 15" id="KW-0378">Hydrolase</keyword>
<dbReference type="InterPro" id="IPR010663">
    <property type="entry name" value="Znf_FPG/IleRS"/>
</dbReference>
<dbReference type="GO" id="GO:0008534">
    <property type="term" value="F:oxidized purine nucleobase lesion DNA N-glycosylase activity"/>
    <property type="evidence" value="ECO:0007669"/>
    <property type="project" value="UniProtKB-EC"/>
</dbReference>
<dbReference type="InterPro" id="IPR020629">
    <property type="entry name" value="FPG_Glyclase"/>
</dbReference>
<feature type="binding site" evidence="15">
    <location>
        <position position="152"/>
    </location>
    <ligand>
        <name>DNA</name>
        <dbReference type="ChEBI" id="CHEBI:16991"/>
    </ligand>
</feature>
<dbReference type="RefSeq" id="WP_418158777.1">
    <property type="nucleotide sequence ID" value="NZ_JBBLZC010000005.1"/>
</dbReference>
<dbReference type="GO" id="GO:0140078">
    <property type="term" value="F:class I DNA-(apurinic or apyrimidinic site) endonuclease activity"/>
    <property type="evidence" value="ECO:0007669"/>
    <property type="project" value="UniProtKB-EC"/>
</dbReference>
<dbReference type="SUPFAM" id="SSF46946">
    <property type="entry name" value="S13-like H2TH domain"/>
    <property type="match status" value="1"/>
</dbReference>
<evidence type="ECO:0000313" key="19">
    <source>
        <dbReference type="Proteomes" id="UP001375743"/>
    </source>
</evidence>
<dbReference type="CDD" id="cd08966">
    <property type="entry name" value="EcFpg-like_N"/>
    <property type="match status" value="1"/>
</dbReference>
<evidence type="ECO:0000256" key="5">
    <source>
        <dbReference type="ARBA" id="ARBA00022763"/>
    </source>
</evidence>
<evidence type="ECO:0000256" key="1">
    <source>
        <dbReference type="ARBA" id="ARBA00001668"/>
    </source>
</evidence>
<reference evidence="18 19" key="1">
    <citation type="submission" date="2024-01" db="EMBL/GenBank/DDBJ databases">
        <title>Multi-omics insights into the function and evolution of sodium benzoate biodegradation pathways in Benzoatithermus flavus gen. nov., sp. nov. from hot spring.</title>
        <authorList>
            <person name="Hu C.-J."/>
            <person name="Li W.-J."/>
        </authorList>
    </citation>
    <scope>NUCLEOTIDE SEQUENCE [LARGE SCALE GENOMIC DNA]</scope>
    <source>
        <strain evidence="18 19">SYSU G07066</strain>
    </source>
</reference>
<evidence type="ECO:0000256" key="11">
    <source>
        <dbReference type="ARBA" id="ARBA00023239"/>
    </source>
</evidence>
<dbReference type="InterPro" id="IPR010979">
    <property type="entry name" value="Ribosomal_uS13-like_H2TH"/>
</dbReference>
<keyword evidence="11 15" id="KW-0456">Lyase</keyword>
<name>A0ABU8XPB5_9PROT</name>
<keyword evidence="6 15" id="KW-0863">Zinc-finger</keyword>
<evidence type="ECO:0000256" key="8">
    <source>
        <dbReference type="ARBA" id="ARBA00022833"/>
    </source>
</evidence>
<dbReference type="NCBIfam" id="NF002211">
    <property type="entry name" value="PRK01103.1"/>
    <property type="match status" value="1"/>
</dbReference>
<evidence type="ECO:0000256" key="14">
    <source>
        <dbReference type="ARBA" id="ARBA00044632"/>
    </source>
</evidence>
<protein>
    <recommendedName>
        <fullName evidence="15">Formamidopyrimidine-DNA glycosylase</fullName>
        <shortName evidence="15">Fapy-DNA glycosylase</shortName>
        <ecNumber evidence="15">3.2.2.23</ecNumber>
    </recommendedName>
    <alternativeName>
        <fullName evidence="15">DNA-(apurinic or apyrimidinic site) lyase MutM</fullName>
        <shortName evidence="15">AP lyase MutM</shortName>
        <ecNumber evidence="15">4.2.99.18</ecNumber>
    </alternativeName>
</protein>
<evidence type="ECO:0000256" key="3">
    <source>
        <dbReference type="ARBA" id="ARBA00011245"/>
    </source>
</evidence>
<evidence type="ECO:0000256" key="2">
    <source>
        <dbReference type="ARBA" id="ARBA00009409"/>
    </source>
</evidence>
<dbReference type="Proteomes" id="UP001375743">
    <property type="component" value="Unassembled WGS sequence"/>
</dbReference>
<evidence type="ECO:0000256" key="12">
    <source>
        <dbReference type="ARBA" id="ARBA00023268"/>
    </source>
</evidence>
<evidence type="ECO:0000256" key="4">
    <source>
        <dbReference type="ARBA" id="ARBA00022723"/>
    </source>
</evidence>
<keyword evidence="12 15" id="KW-0511">Multifunctional enzyme</keyword>
<dbReference type="SUPFAM" id="SSF57716">
    <property type="entry name" value="Glucocorticoid receptor-like (DNA-binding domain)"/>
    <property type="match status" value="1"/>
</dbReference>
<dbReference type="EC" id="3.2.2.23" evidence="15"/>